<comment type="caution">
    <text evidence="4">The sequence shown here is derived from an EMBL/GenBank/DDBJ whole genome shotgun (WGS) entry which is preliminary data.</text>
</comment>
<evidence type="ECO:0000313" key="4">
    <source>
        <dbReference type="EMBL" id="NDK38750.1"/>
    </source>
</evidence>
<dbReference type="InterPro" id="IPR011330">
    <property type="entry name" value="Glyco_hydro/deAcase_b/a-brl"/>
</dbReference>
<dbReference type="PANTHER" id="PTHR34216">
    <property type="match status" value="1"/>
</dbReference>
<protein>
    <recommendedName>
        <fullName evidence="3">NodB homology domain-containing protein</fullName>
    </recommendedName>
</protein>
<sequence>MSSPRKAAIPVLMYHGLHAGADARGRYDPVYSVHPSEFARQLDWLLAHGYHTLRIDDAATQTGSLAVSRPVLITFDDGDVSNVETALPLLRERGMVAGFFITSDFVGQPGMLASSDVRMLADAGMGIGAHGRSHRFLEDLDPPELEAELEESRSRLAAITGCNIDALALPGGRGGTRERNAALRQGYRHLFGSMPGHNPVPGAADWWQRIAITRRTSLQRFAQLVQWQGVHPRLAQARFMALSWPKRLLGNAGYERLRARWLLQR</sequence>
<reference evidence="4 5" key="1">
    <citation type="submission" date="2018-07" db="EMBL/GenBank/DDBJ databases">
        <title>Whole genome Sequencing of Pseudoxanthomonas gei KCTC 32298 (T).</title>
        <authorList>
            <person name="Kumar S."/>
            <person name="Bansal K."/>
            <person name="Kaur A."/>
            <person name="Patil P."/>
            <person name="Sharma S."/>
            <person name="Patil P.B."/>
        </authorList>
    </citation>
    <scope>NUCLEOTIDE SEQUENCE [LARGE SCALE GENOMIC DNA]</scope>
    <source>
        <strain evidence="4 5">KCTC 32298</strain>
    </source>
</reference>
<dbReference type="InterPro" id="IPR002509">
    <property type="entry name" value="NODB_dom"/>
</dbReference>
<evidence type="ECO:0000256" key="1">
    <source>
        <dbReference type="ARBA" id="ARBA00004613"/>
    </source>
</evidence>
<proteinExistence type="predicted"/>
<dbReference type="PANTHER" id="PTHR34216:SF3">
    <property type="entry name" value="POLY-BETA-1,6-N-ACETYL-D-GLUCOSAMINE N-DEACETYLASE"/>
    <property type="match status" value="1"/>
</dbReference>
<dbReference type="Pfam" id="PF01522">
    <property type="entry name" value="Polysacc_deac_1"/>
    <property type="match status" value="1"/>
</dbReference>
<dbReference type="CDD" id="cd10918">
    <property type="entry name" value="CE4_NodB_like_5s_6s"/>
    <property type="match status" value="1"/>
</dbReference>
<dbReference type="RefSeq" id="WP_162349317.1">
    <property type="nucleotide sequence ID" value="NZ_QOVG01000004.1"/>
</dbReference>
<gene>
    <name evidence="4" type="ORF">DT603_07835</name>
</gene>
<dbReference type="EMBL" id="QOVG01000004">
    <property type="protein sequence ID" value="NDK38750.1"/>
    <property type="molecule type" value="Genomic_DNA"/>
</dbReference>
<dbReference type="SUPFAM" id="SSF88713">
    <property type="entry name" value="Glycoside hydrolase/deacetylase"/>
    <property type="match status" value="1"/>
</dbReference>
<organism evidence="4 5">
    <name type="scientific">Pseudoxanthomonas gei</name>
    <dbReference type="NCBI Taxonomy" id="1383030"/>
    <lineage>
        <taxon>Bacteria</taxon>
        <taxon>Pseudomonadati</taxon>
        <taxon>Pseudomonadota</taxon>
        <taxon>Gammaproteobacteria</taxon>
        <taxon>Lysobacterales</taxon>
        <taxon>Lysobacteraceae</taxon>
        <taxon>Pseudoxanthomonas</taxon>
    </lineage>
</organism>
<evidence type="ECO:0000313" key="5">
    <source>
        <dbReference type="Proteomes" id="UP001429354"/>
    </source>
</evidence>
<dbReference type="Proteomes" id="UP001429354">
    <property type="component" value="Unassembled WGS sequence"/>
</dbReference>
<keyword evidence="5" id="KW-1185">Reference proteome</keyword>
<name>A0ABX0AB13_9GAMM</name>
<feature type="domain" description="NodB homology" evidence="3">
    <location>
        <begin position="69"/>
        <end position="265"/>
    </location>
</feature>
<evidence type="ECO:0000256" key="2">
    <source>
        <dbReference type="ARBA" id="ARBA00022729"/>
    </source>
</evidence>
<comment type="subcellular location">
    <subcellularLocation>
        <location evidence="1">Secreted</location>
    </subcellularLocation>
</comment>
<keyword evidence="2" id="KW-0732">Signal</keyword>
<evidence type="ECO:0000259" key="3">
    <source>
        <dbReference type="PROSITE" id="PS51677"/>
    </source>
</evidence>
<dbReference type="Gene3D" id="3.20.20.370">
    <property type="entry name" value="Glycoside hydrolase/deacetylase"/>
    <property type="match status" value="1"/>
</dbReference>
<dbReference type="InterPro" id="IPR051398">
    <property type="entry name" value="Polysacch_Deacetylase"/>
</dbReference>
<accession>A0ABX0AB13</accession>
<dbReference type="PROSITE" id="PS51677">
    <property type="entry name" value="NODB"/>
    <property type="match status" value="1"/>
</dbReference>